<gene>
    <name evidence="1" type="ORF">I4F81_010148</name>
</gene>
<protein>
    <submittedName>
        <fullName evidence="1">Uncharacterized protein</fullName>
    </submittedName>
</protein>
<dbReference type="EMBL" id="CM020620">
    <property type="protein sequence ID" value="KAK1867643.1"/>
    <property type="molecule type" value="Genomic_DNA"/>
</dbReference>
<organism evidence="1 2">
    <name type="scientific">Pyropia yezoensis</name>
    <name type="common">Susabi-nori</name>
    <name type="synonym">Porphyra yezoensis</name>
    <dbReference type="NCBI Taxonomy" id="2788"/>
    <lineage>
        <taxon>Eukaryota</taxon>
        <taxon>Rhodophyta</taxon>
        <taxon>Bangiophyceae</taxon>
        <taxon>Bangiales</taxon>
        <taxon>Bangiaceae</taxon>
        <taxon>Pyropia</taxon>
    </lineage>
</organism>
<accession>A0ACC3CCU5</accession>
<name>A0ACC3CCU5_PYRYE</name>
<comment type="caution">
    <text evidence="1">The sequence shown here is derived from an EMBL/GenBank/DDBJ whole genome shotgun (WGS) entry which is preliminary data.</text>
</comment>
<reference evidence="1" key="1">
    <citation type="submission" date="2019-11" db="EMBL/GenBank/DDBJ databases">
        <title>Nori genome reveals adaptations in red seaweeds to the harsh intertidal environment.</title>
        <authorList>
            <person name="Wang D."/>
            <person name="Mao Y."/>
        </authorList>
    </citation>
    <scope>NUCLEOTIDE SEQUENCE</scope>
    <source>
        <tissue evidence="1">Gametophyte</tissue>
    </source>
</reference>
<sequence length="291" mass="29898">MRASGEEATLVSCYLAWAAPHATPPPPMGSAAPMKQPPGPPRPSPLSSVRAFFATAARTPAWRVAYAANLAFTLPFLLYATLHGIPATTHLVALPGQADVAASHRLLFSSHSALALVYAPAALIQFHAGLRRSHPRLHRASGYTFVAAAAGLAAGGGTGLAANTYTRFVGGVLSVLGAGLSVVFLGAGVAAARERRLADHRDWMVRHYGVTWGLVGGSRIMPGFLMPVAVARGVPEWEAMAGAWTLCLVGGMVAAEVVVGTTPRGGGKGRDRPALPAGGGWGGTTETAKAD</sequence>
<dbReference type="Proteomes" id="UP000798662">
    <property type="component" value="Chromosome 3"/>
</dbReference>
<proteinExistence type="predicted"/>
<evidence type="ECO:0000313" key="1">
    <source>
        <dbReference type="EMBL" id="KAK1867643.1"/>
    </source>
</evidence>
<keyword evidence="2" id="KW-1185">Reference proteome</keyword>
<evidence type="ECO:0000313" key="2">
    <source>
        <dbReference type="Proteomes" id="UP000798662"/>
    </source>
</evidence>